<evidence type="ECO:0000256" key="3">
    <source>
        <dbReference type="ARBA" id="ARBA00023163"/>
    </source>
</evidence>
<evidence type="ECO:0000256" key="2">
    <source>
        <dbReference type="ARBA" id="ARBA00023125"/>
    </source>
</evidence>
<gene>
    <name evidence="5" type="primary">yjiR</name>
    <name evidence="6" type="ORF">B5F11_02675</name>
    <name evidence="7" type="ORF">DXC40_01885</name>
    <name evidence="5" type="ORF">ERS852551_01372</name>
</gene>
<dbReference type="AlphaFoldDB" id="A0A174PL80"/>
<dbReference type="GO" id="GO:0003700">
    <property type="term" value="F:DNA-binding transcription factor activity"/>
    <property type="evidence" value="ECO:0007669"/>
    <property type="project" value="InterPro"/>
</dbReference>
<dbReference type="Proteomes" id="UP000260828">
    <property type="component" value="Unassembled WGS sequence"/>
</dbReference>
<dbReference type="GO" id="GO:0003677">
    <property type="term" value="F:DNA binding"/>
    <property type="evidence" value="ECO:0007669"/>
    <property type="project" value="UniProtKB-KW"/>
</dbReference>
<protein>
    <submittedName>
        <fullName evidence="6">GntR family transcriptional regulator</fullName>
    </submittedName>
    <submittedName>
        <fullName evidence="5">Uncharacterized HTH-type transcriptional regulator yjiR</fullName>
    </submittedName>
</protein>
<feature type="domain" description="HTH gntR-type" evidence="4">
    <location>
        <begin position="9"/>
        <end position="77"/>
    </location>
</feature>
<evidence type="ECO:0000313" key="5">
    <source>
        <dbReference type="EMBL" id="CUP61984.1"/>
    </source>
</evidence>
<evidence type="ECO:0000313" key="7">
    <source>
        <dbReference type="EMBL" id="RGE69836.1"/>
    </source>
</evidence>
<dbReference type="EMBL" id="QVME01000001">
    <property type="protein sequence ID" value="RGE69836.1"/>
    <property type="molecule type" value="Genomic_DNA"/>
</dbReference>
<keyword evidence="1" id="KW-0805">Transcription regulation</keyword>
<evidence type="ECO:0000313" key="8">
    <source>
        <dbReference type="Proteomes" id="UP000095765"/>
    </source>
</evidence>
<sequence>MVWELKNDRPIYAQLIDQIKLRIISGFYRAGDRLPSVRDMASEASVNPNTMQRALAELERDGLVYTQRTSGRFITEDTELIRQAKDSLAMEQIKEFFQKMNALGYDTAQTIALVEAAAKEVI</sequence>
<dbReference type="Proteomes" id="UP000196386">
    <property type="component" value="Unassembled WGS sequence"/>
</dbReference>
<reference evidence="7 10" key="4">
    <citation type="submission" date="2018-08" db="EMBL/GenBank/DDBJ databases">
        <title>A genome reference for cultivated species of the human gut microbiota.</title>
        <authorList>
            <person name="Zou Y."/>
            <person name="Xue W."/>
            <person name="Luo G."/>
        </authorList>
    </citation>
    <scope>NUCLEOTIDE SEQUENCE [LARGE SCALE GENOMIC DNA]</scope>
    <source>
        <strain evidence="7 10">TF05-12AC</strain>
    </source>
</reference>
<dbReference type="InterPro" id="IPR036388">
    <property type="entry name" value="WH-like_DNA-bd_sf"/>
</dbReference>
<dbReference type="PANTHER" id="PTHR38445">
    <property type="entry name" value="HTH-TYPE TRANSCRIPTIONAL REPRESSOR YTRA"/>
    <property type="match status" value="1"/>
</dbReference>
<evidence type="ECO:0000259" key="4">
    <source>
        <dbReference type="PROSITE" id="PS50949"/>
    </source>
</evidence>
<dbReference type="InterPro" id="IPR036390">
    <property type="entry name" value="WH_DNA-bd_sf"/>
</dbReference>
<dbReference type="SUPFAM" id="SSF46785">
    <property type="entry name" value="Winged helix' DNA-binding domain"/>
    <property type="match status" value="1"/>
</dbReference>
<evidence type="ECO:0000313" key="9">
    <source>
        <dbReference type="Proteomes" id="UP000196386"/>
    </source>
</evidence>
<proteinExistence type="predicted"/>
<dbReference type="InterPro" id="IPR000524">
    <property type="entry name" value="Tscrpt_reg_HTH_GntR"/>
</dbReference>
<keyword evidence="3" id="KW-0804">Transcription</keyword>
<dbReference type="EMBL" id="CZBE01000008">
    <property type="protein sequence ID" value="CUP61984.1"/>
    <property type="molecule type" value="Genomic_DNA"/>
</dbReference>
<evidence type="ECO:0000256" key="1">
    <source>
        <dbReference type="ARBA" id="ARBA00023015"/>
    </source>
</evidence>
<dbReference type="Gene3D" id="1.10.10.10">
    <property type="entry name" value="Winged helix-like DNA-binding domain superfamily/Winged helix DNA-binding domain"/>
    <property type="match status" value="1"/>
</dbReference>
<dbReference type="RefSeq" id="WP_006875348.1">
    <property type="nucleotide sequence ID" value="NZ_CABIWA010000011.1"/>
</dbReference>
<dbReference type="EMBL" id="NFKP01000002">
    <property type="protein sequence ID" value="OUP70990.1"/>
    <property type="molecule type" value="Genomic_DNA"/>
</dbReference>
<organism evidence="5 8">
    <name type="scientific">Anaerotruncus colihominis</name>
    <dbReference type="NCBI Taxonomy" id="169435"/>
    <lineage>
        <taxon>Bacteria</taxon>
        <taxon>Bacillati</taxon>
        <taxon>Bacillota</taxon>
        <taxon>Clostridia</taxon>
        <taxon>Eubacteriales</taxon>
        <taxon>Oscillospiraceae</taxon>
        <taxon>Anaerotruncus</taxon>
    </lineage>
</organism>
<dbReference type="Pfam" id="PF00392">
    <property type="entry name" value="GntR"/>
    <property type="match status" value="1"/>
</dbReference>
<dbReference type="OrthoDB" id="163333at2"/>
<keyword evidence="2" id="KW-0238">DNA-binding</keyword>
<reference evidence="5 8" key="1">
    <citation type="submission" date="2015-09" db="EMBL/GenBank/DDBJ databases">
        <authorList>
            <consortium name="Pathogen Informatics"/>
        </authorList>
    </citation>
    <scope>NUCLEOTIDE SEQUENCE [LARGE SCALE GENOMIC DNA]</scope>
    <source>
        <strain evidence="5 8">2789STDY5834939</strain>
    </source>
</reference>
<dbReference type="Proteomes" id="UP000095765">
    <property type="component" value="Unassembled WGS sequence"/>
</dbReference>
<name>A0A174PL80_9FIRM</name>
<dbReference type="PANTHER" id="PTHR38445:SF6">
    <property type="entry name" value="GNTR-FAMILY TRANSCRIPTIONAL REGULATOR"/>
    <property type="match status" value="1"/>
</dbReference>
<reference evidence="6" key="3">
    <citation type="journal article" date="2018" name="BMC Genomics">
        <title>Whole genome sequencing and function prediction of 133 gut anaerobes isolated from chicken caecum in pure cultures.</title>
        <authorList>
            <person name="Medvecky M."/>
            <person name="Cejkova D."/>
            <person name="Polansky O."/>
            <person name="Karasova D."/>
            <person name="Kubasova T."/>
            <person name="Cizek A."/>
            <person name="Rychlik I."/>
        </authorList>
    </citation>
    <scope>NUCLEOTIDE SEQUENCE</scope>
    <source>
        <strain evidence="6">An175</strain>
    </source>
</reference>
<reference evidence="9" key="2">
    <citation type="submission" date="2017-04" db="EMBL/GenBank/DDBJ databases">
        <title>Function of individual gut microbiota members based on whole genome sequencing of pure cultures obtained from chicken caecum.</title>
        <authorList>
            <person name="Medvecky M."/>
            <person name="Cejkova D."/>
            <person name="Polansky O."/>
            <person name="Karasova D."/>
            <person name="Kubasova T."/>
            <person name="Cizek A."/>
            <person name="Rychlik I."/>
        </authorList>
    </citation>
    <scope>NUCLEOTIDE SEQUENCE [LARGE SCALE GENOMIC DNA]</scope>
    <source>
        <strain evidence="9">An175</strain>
    </source>
</reference>
<evidence type="ECO:0000313" key="10">
    <source>
        <dbReference type="Proteomes" id="UP000260828"/>
    </source>
</evidence>
<accession>A0A174PL80</accession>
<dbReference type="PROSITE" id="PS50949">
    <property type="entry name" value="HTH_GNTR"/>
    <property type="match status" value="1"/>
</dbReference>
<dbReference type="CDD" id="cd07377">
    <property type="entry name" value="WHTH_GntR"/>
    <property type="match status" value="1"/>
</dbReference>
<dbReference type="SMART" id="SM00345">
    <property type="entry name" value="HTH_GNTR"/>
    <property type="match status" value="1"/>
</dbReference>
<evidence type="ECO:0000313" key="6">
    <source>
        <dbReference type="EMBL" id="OUP70990.1"/>
    </source>
</evidence>
<dbReference type="GeneID" id="72465402"/>